<dbReference type="GO" id="GO:0003677">
    <property type="term" value="F:DNA binding"/>
    <property type="evidence" value="ECO:0007669"/>
    <property type="project" value="UniProtKB-KW"/>
</dbReference>
<dbReference type="AlphaFoldDB" id="A0A3M8AGP6"/>
<dbReference type="OrthoDB" id="9148135at2"/>
<dbReference type="Pfam" id="PF06224">
    <property type="entry name" value="AlkZ-like"/>
    <property type="match status" value="1"/>
</dbReference>
<protein>
    <submittedName>
        <fullName evidence="1">Winged helix DNA-binding domain-containing protein</fullName>
    </submittedName>
</protein>
<sequence length="423" mass="45353">MSTRAPMRISRSWTASTGILRADGGGGDRADVAQPPSLPGWRVRHGRVGGRGQNRDMATASSAALRAARLSSHGLREPVGSAASVVERLMAVQAQDLAAAKWAVGSRVPGSTVADIDAMLEQRQVVRSWPVRGTLHLVPARMLRPILALTGARELGRAALRHRRLELGAEEYRIARDTAERLLAGGGSASREQLLAAWDAAGCETAGQRGYHLIWWLALDGVLACGPVEGRTQRFVLLDEWAPAASDAPIGREATLGELFAGYVAGHGPVTLRDFAWWTGLTLGDAKAALAAAGDRVERFPGDDAERFAAPGAADAARHRPSGALALAAFDEYFLGYADRSAVCDPRHHDRVIPGGNGVFQPVLVVDGRVIGTWRRAGRADRPRVELEVFEAASDALIRRLTRPLTAWARFHGAQLEGVERRA</sequence>
<dbReference type="EMBL" id="RHHB01000009">
    <property type="protein sequence ID" value="RNB50386.1"/>
    <property type="molecule type" value="Genomic_DNA"/>
</dbReference>
<dbReference type="Proteomes" id="UP000275048">
    <property type="component" value="Unassembled WGS sequence"/>
</dbReference>
<dbReference type="InterPro" id="IPR009351">
    <property type="entry name" value="AlkZ-like"/>
</dbReference>
<keyword evidence="2" id="KW-1185">Reference proteome</keyword>
<evidence type="ECO:0000313" key="1">
    <source>
        <dbReference type="EMBL" id="RNB50386.1"/>
    </source>
</evidence>
<dbReference type="PANTHER" id="PTHR38479">
    <property type="entry name" value="LMO0824 PROTEIN"/>
    <property type="match status" value="1"/>
</dbReference>
<organism evidence="1 2">
    <name type="scientific">Agromyces tardus</name>
    <dbReference type="NCBI Taxonomy" id="2583849"/>
    <lineage>
        <taxon>Bacteria</taxon>
        <taxon>Bacillati</taxon>
        <taxon>Actinomycetota</taxon>
        <taxon>Actinomycetes</taxon>
        <taxon>Micrococcales</taxon>
        <taxon>Microbacteriaceae</taxon>
        <taxon>Agromyces</taxon>
    </lineage>
</organism>
<comment type="caution">
    <text evidence="1">The sequence shown here is derived from an EMBL/GenBank/DDBJ whole genome shotgun (WGS) entry which is preliminary data.</text>
</comment>
<name>A0A3M8AGP6_9MICO</name>
<proteinExistence type="predicted"/>
<dbReference type="PANTHER" id="PTHR38479:SF2">
    <property type="entry name" value="WINGED HELIX DNA-BINDING DOMAIN-CONTAINING PROTEIN"/>
    <property type="match status" value="1"/>
</dbReference>
<reference evidence="1 2" key="1">
    <citation type="submission" date="2018-10" db="EMBL/GenBank/DDBJ databases">
        <title>Isolation, diversity and antibacterial activity of antinobacteria from the wheat rhizosphere soil.</title>
        <authorList>
            <person name="Sun T."/>
        </authorList>
    </citation>
    <scope>NUCLEOTIDE SEQUENCE [LARGE SCALE GENOMIC DNA]</scope>
    <source>
        <strain evidence="1 2">SJ-23</strain>
    </source>
</reference>
<gene>
    <name evidence="1" type="ORF">EDM22_07430</name>
</gene>
<accession>A0A3M8AGP6</accession>
<keyword evidence="1" id="KW-0238">DNA-binding</keyword>
<evidence type="ECO:0000313" key="2">
    <source>
        <dbReference type="Proteomes" id="UP000275048"/>
    </source>
</evidence>